<reference evidence="2 3" key="1">
    <citation type="journal article" date="2010" name="Nature">
        <title>The Ectocarpus genome and the independent evolution of multicellularity in brown algae.</title>
        <authorList>
            <person name="Cock J.M."/>
            <person name="Sterck L."/>
            <person name="Rouze P."/>
            <person name="Scornet D."/>
            <person name="Allen A.E."/>
            <person name="Amoutzias G."/>
            <person name="Anthouard V."/>
            <person name="Artiguenave F."/>
            <person name="Aury J.M."/>
            <person name="Badger J.H."/>
            <person name="Beszteri B."/>
            <person name="Billiau K."/>
            <person name="Bonnet E."/>
            <person name="Bothwell J.H."/>
            <person name="Bowler C."/>
            <person name="Boyen C."/>
            <person name="Brownlee C."/>
            <person name="Carrano C.J."/>
            <person name="Charrier B."/>
            <person name="Cho G.Y."/>
            <person name="Coelho S.M."/>
            <person name="Collen J."/>
            <person name="Corre E."/>
            <person name="Da Silva C."/>
            <person name="Delage L."/>
            <person name="Delaroque N."/>
            <person name="Dittami S.M."/>
            <person name="Doulbeau S."/>
            <person name="Elias M."/>
            <person name="Farnham G."/>
            <person name="Gachon C.M."/>
            <person name="Gschloessl B."/>
            <person name="Heesch S."/>
            <person name="Jabbari K."/>
            <person name="Jubin C."/>
            <person name="Kawai H."/>
            <person name="Kimura K."/>
            <person name="Kloareg B."/>
            <person name="Kupper F.C."/>
            <person name="Lang D."/>
            <person name="Le Bail A."/>
            <person name="Leblanc C."/>
            <person name="Lerouge P."/>
            <person name="Lohr M."/>
            <person name="Lopez P.J."/>
            <person name="Martens C."/>
            <person name="Maumus F."/>
            <person name="Michel G."/>
            <person name="Miranda-Saavedra D."/>
            <person name="Morales J."/>
            <person name="Moreau H."/>
            <person name="Motomura T."/>
            <person name="Nagasato C."/>
            <person name="Napoli C.A."/>
            <person name="Nelson D.R."/>
            <person name="Nyvall-Collen P."/>
            <person name="Peters A.F."/>
            <person name="Pommier C."/>
            <person name="Potin P."/>
            <person name="Poulain J."/>
            <person name="Quesneville H."/>
            <person name="Read B."/>
            <person name="Rensing S.A."/>
            <person name="Ritter A."/>
            <person name="Rousvoal S."/>
            <person name="Samanta M."/>
            <person name="Samson G."/>
            <person name="Schroeder D.C."/>
            <person name="Segurens B."/>
            <person name="Strittmatter M."/>
            <person name="Tonon T."/>
            <person name="Tregear J.W."/>
            <person name="Valentin K."/>
            <person name="von Dassow P."/>
            <person name="Yamagishi T."/>
            <person name="Van de Peer Y."/>
            <person name="Wincker P."/>
        </authorList>
    </citation>
    <scope>NUCLEOTIDE SEQUENCE [LARGE SCALE GENOMIC DNA]</scope>
    <source>
        <strain evidence="3">Ec32 / CCAP1310/4</strain>
    </source>
</reference>
<sequence>MLHGQPASPPELYGALVPSGVYPDRRPWAKKLLAQFSSLTEQRKNPMPPAKGRLPGRIGPRISVAP</sequence>
<protein>
    <submittedName>
        <fullName evidence="2">Uncharacterized protein</fullName>
    </submittedName>
</protein>
<evidence type="ECO:0000313" key="2">
    <source>
        <dbReference type="EMBL" id="CBJ33444.1"/>
    </source>
</evidence>
<organism evidence="2 3">
    <name type="scientific">Ectocarpus siliculosus</name>
    <name type="common">Brown alga</name>
    <name type="synonym">Conferva siliculosa</name>
    <dbReference type="NCBI Taxonomy" id="2880"/>
    <lineage>
        <taxon>Eukaryota</taxon>
        <taxon>Sar</taxon>
        <taxon>Stramenopiles</taxon>
        <taxon>Ochrophyta</taxon>
        <taxon>PX clade</taxon>
        <taxon>Phaeophyceae</taxon>
        <taxon>Ectocarpales</taxon>
        <taxon>Ectocarpaceae</taxon>
        <taxon>Ectocarpus</taxon>
    </lineage>
</organism>
<dbReference type="Proteomes" id="UP000002630">
    <property type="component" value="Unassembled WGS sequence"/>
</dbReference>
<evidence type="ECO:0000313" key="3">
    <source>
        <dbReference type="Proteomes" id="UP000002630"/>
    </source>
</evidence>
<feature type="region of interest" description="Disordered" evidence="1">
    <location>
        <begin position="39"/>
        <end position="66"/>
    </location>
</feature>
<dbReference type="InParanoid" id="D7G2U0"/>
<proteinExistence type="predicted"/>
<evidence type="ECO:0000256" key="1">
    <source>
        <dbReference type="SAM" id="MobiDB-lite"/>
    </source>
</evidence>
<dbReference type="AlphaFoldDB" id="D7G2U0"/>
<accession>D7G2U0</accession>
<name>D7G2U0_ECTSI</name>
<gene>
    <name evidence="2" type="ORF">Esi_0487_0003</name>
</gene>
<dbReference type="EMBL" id="FN649760">
    <property type="protein sequence ID" value="CBJ33444.1"/>
    <property type="molecule type" value="Genomic_DNA"/>
</dbReference>
<keyword evidence="3" id="KW-1185">Reference proteome</keyword>